<dbReference type="AlphaFoldDB" id="A0A652LB77"/>
<feature type="chain" id="PRO_5024906066" description="ATP-binding protein" evidence="1">
    <location>
        <begin position="26"/>
        <end position="100"/>
    </location>
</feature>
<name>A0A652LB77_9ACTN</name>
<sequence length="100" mass="9693">MKYAKTVAVVAGSVAALGAAAPAFAATTPTAPRLSLTTGVNELTSTAPQIPDQVVNPVVDAVGQTAEAVHEDGTVARSAETVTGVAGEAGALLGGLPLGR</sequence>
<gene>
    <name evidence="2" type="ORF">EAO74_04365</name>
</gene>
<accession>A0A652LB77</accession>
<evidence type="ECO:0008006" key="3">
    <source>
        <dbReference type="Google" id="ProtNLM"/>
    </source>
</evidence>
<protein>
    <recommendedName>
        <fullName evidence="3">ATP-binding protein</fullName>
    </recommendedName>
</protein>
<evidence type="ECO:0000256" key="1">
    <source>
        <dbReference type="SAM" id="SignalP"/>
    </source>
</evidence>
<dbReference type="EMBL" id="RDBM01000015">
    <property type="protein sequence ID" value="TXS33259.1"/>
    <property type="molecule type" value="Genomic_DNA"/>
</dbReference>
<comment type="caution">
    <text evidence="2">The sequence shown here is derived from an EMBL/GenBank/DDBJ whole genome shotgun (WGS) entry which is preliminary data.</text>
</comment>
<dbReference type="RefSeq" id="WP_147982725.1">
    <property type="nucleotide sequence ID" value="NZ_RDBM01000015.1"/>
</dbReference>
<organism evidence="2">
    <name type="scientific">Streptomyces sp. gb1(2016)</name>
    <dbReference type="NCBI Taxonomy" id="1828321"/>
    <lineage>
        <taxon>Bacteria</taxon>
        <taxon>Bacillati</taxon>
        <taxon>Actinomycetota</taxon>
        <taxon>Actinomycetes</taxon>
        <taxon>Kitasatosporales</taxon>
        <taxon>Streptomycetaceae</taxon>
        <taxon>Streptomyces</taxon>
    </lineage>
</organism>
<evidence type="ECO:0000313" key="2">
    <source>
        <dbReference type="EMBL" id="TXS33259.1"/>
    </source>
</evidence>
<feature type="signal peptide" evidence="1">
    <location>
        <begin position="1"/>
        <end position="25"/>
    </location>
</feature>
<keyword evidence="1" id="KW-0732">Signal</keyword>
<reference evidence="2" key="1">
    <citation type="submission" date="2018-10" db="EMBL/GenBank/DDBJ databases">
        <authorList>
            <person name="Hariharan J."/>
            <person name="Choudoir M.J."/>
            <person name="Diebold P."/>
            <person name="Panke-Buisse K."/>
            <person name="Campbell A.N."/>
            <person name="Buckley D.H."/>
        </authorList>
    </citation>
    <scope>NUCLEOTIDE SEQUENCE</scope>
    <source>
        <strain evidence="2">Gb1</strain>
    </source>
</reference>
<proteinExistence type="predicted"/>